<evidence type="ECO:0000256" key="3">
    <source>
        <dbReference type="ARBA" id="ARBA00023163"/>
    </source>
</evidence>
<gene>
    <name evidence="6" type="ordered locus">Deipe_4057</name>
</gene>
<evidence type="ECO:0000313" key="6">
    <source>
        <dbReference type="EMBL" id="AFZ69444.1"/>
    </source>
</evidence>
<dbReference type="PATRIC" id="fig|937777.3.peg.4076"/>
<dbReference type="PROSITE" id="PS51077">
    <property type="entry name" value="HTH_ICLR"/>
    <property type="match status" value="1"/>
</dbReference>
<dbReference type="HOGENOM" id="CLU_062618_4_3_0"/>
<proteinExistence type="predicted"/>
<evidence type="ECO:0000256" key="1">
    <source>
        <dbReference type="ARBA" id="ARBA00023015"/>
    </source>
</evidence>
<dbReference type="Proteomes" id="UP000010467">
    <property type="component" value="Plasmid pDEIPE01"/>
</dbReference>
<sequence length="259" mass="28864">MQKSTSTSENAYTIAALDSALRVLETIAEQPGLKLLQLAEKTQLTKSNVFRILRNLEARGYVWQDELHGMHLGSRSYLLGKRAESQWSLVRAAKQPMDDLNRVTQENVHLVVRDGLHSVVVDVRNSSHELRMYARIGRIGPLHAGGTPKVLLAFAEKSVVERVLALPLDQYTSATVRTPQELLAVLEQIRSQEYHVAMNDLDENSFSVAAPIKNHAGDVIAALSVAGPTMRFDEKKHTQYVTYVRQYAAKISADLGYSN</sequence>
<dbReference type="SUPFAM" id="SSF46785">
    <property type="entry name" value="Winged helix' DNA-binding domain"/>
    <property type="match status" value="1"/>
</dbReference>
<organism evidence="6 7">
    <name type="scientific">Deinococcus peraridilitoris (strain DSM 19664 / LMG 22246 / CIP 109416 / KR-200)</name>
    <dbReference type="NCBI Taxonomy" id="937777"/>
    <lineage>
        <taxon>Bacteria</taxon>
        <taxon>Thermotogati</taxon>
        <taxon>Deinococcota</taxon>
        <taxon>Deinococci</taxon>
        <taxon>Deinococcales</taxon>
        <taxon>Deinococcaceae</taxon>
        <taxon>Deinococcus</taxon>
    </lineage>
</organism>
<dbReference type="InterPro" id="IPR036388">
    <property type="entry name" value="WH-like_DNA-bd_sf"/>
</dbReference>
<dbReference type="GO" id="GO:0003700">
    <property type="term" value="F:DNA-binding transcription factor activity"/>
    <property type="evidence" value="ECO:0007669"/>
    <property type="project" value="TreeGrafter"/>
</dbReference>
<dbReference type="InterPro" id="IPR029016">
    <property type="entry name" value="GAF-like_dom_sf"/>
</dbReference>
<dbReference type="InterPro" id="IPR005471">
    <property type="entry name" value="Tscrpt_reg_IclR_N"/>
</dbReference>
<dbReference type="PANTHER" id="PTHR30136">
    <property type="entry name" value="HELIX-TURN-HELIX TRANSCRIPTIONAL REGULATOR, ICLR FAMILY"/>
    <property type="match status" value="1"/>
</dbReference>
<accession>L0A7L8</accession>
<dbReference type="GO" id="GO:0003677">
    <property type="term" value="F:DNA binding"/>
    <property type="evidence" value="ECO:0007669"/>
    <property type="project" value="UniProtKB-KW"/>
</dbReference>
<keyword evidence="7" id="KW-1185">Reference proteome</keyword>
<dbReference type="Gene3D" id="1.10.10.10">
    <property type="entry name" value="Winged helix-like DNA-binding domain superfamily/Winged helix DNA-binding domain"/>
    <property type="match status" value="1"/>
</dbReference>
<dbReference type="PROSITE" id="PS51078">
    <property type="entry name" value="ICLR_ED"/>
    <property type="match status" value="1"/>
</dbReference>
<dbReference type="Pfam" id="PF01614">
    <property type="entry name" value="IclR_C"/>
    <property type="match status" value="1"/>
</dbReference>
<evidence type="ECO:0000259" key="4">
    <source>
        <dbReference type="PROSITE" id="PS51077"/>
    </source>
</evidence>
<dbReference type="InterPro" id="IPR014757">
    <property type="entry name" value="Tscrpt_reg_IclR_C"/>
</dbReference>
<dbReference type="SMART" id="SM00346">
    <property type="entry name" value="HTH_ICLR"/>
    <property type="match status" value="1"/>
</dbReference>
<evidence type="ECO:0000256" key="2">
    <source>
        <dbReference type="ARBA" id="ARBA00023125"/>
    </source>
</evidence>
<dbReference type="RefSeq" id="WP_015231346.1">
    <property type="nucleotide sequence ID" value="NC_019789.1"/>
</dbReference>
<reference evidence="7" key="1">
    <citation type="submission" date="2012-03" db="EMBL/GenBank/DDBJ databases">
        <title>Complete sequence of plasmid 1 of Deinococcus peraridilitoris DSM 19664.</title>
        <authorList>
            <person name="Lucas S."/>
            <person name="Copeland A."/>
            <person name="Lapidus A."/>
            <person name="Glavina del Rio T."/>
            <person name="Dalin E."/>
            <person name="Tice H."/>
            <person name="Bruce D."/>
            <person name="Goodwin L."/>
            <person name="Pitluck S."/>
            <person name="Peters L."/>
            <person name="Mikhailova N."/>
            <person name="Lu M."/>
            <person name="Kyrpides N."/>
            <person name="Mavromatis K."/>
            <person name="Ivanova N."/>
            <person name="Brettin T."/>
            <person name="Detter J.C."/>
            <person name="Han C."/>
            <person name="Larimer F."/>
            <person name="Land M."/>
            <person name="Hauser L."/>
            <person name="Markowitz V."/>
            <person name="Cheng J.-F."/>
            <person name="Hugenholtz P."/>
            <person name="Woyke T."/>
            <person name="Wu D."/>
            <person name="Pukall R."/>
            <person name="Steenblock K."/>
            <person name="Brambilla E."/>
            <person name="Klenk H.-P."/>
            <person name="Eisen J.A."/>
        </authorList>
    </citation>
    <scope>NUCLEOTIDE SEQUENCE [LARGE SCALE GENOMIC DNA]</scope>
    <source>
        <strain evidence="7">DSM 19664 / LMG 22246 / CIP 109416 / KR-200</strain>
        <plasmid evidence="7">Plasmid pDEIPE01</plasmid>
    </source>
</reference>
<dbReference type="EMBL" id="CP003383">
    <property type="protein sequence ID" value="AFZ69444.1"/>
    <property type="molecule type" value="Genomic_DNA"/>
</dbReference>
<keyword evidence="3" id="KW-0804">Transcription</keyword>
<name>L0A7L8_DEIPD</name>
<geneLocation type="plasmid" evidence="6 7">
    <name>pDEIPE01</name>
</geneLocation>
<dbReference type="InterPro" id="IPR050707">
    <property type="entry name" value="HTH_MetabolicPath_Reg"/>
</dbReference>
<feature type="domain" description="IclR-ED" evidence="5">
    <location>
        <begin position="75"/>
        <end position="257"/>
    </location>
</feature>
<dbReference type="Pfam" id="PF09339">
    <property type="entry name" value="HTH_IclR"/>
    <property type="match status" value="1"/>
</dbReference>
<dbReference type="SUPFAM" id="SSF55781">
    <property type="entry name" value="GAF domain-like"/>
    <property type="match status" value="1"/>
</dbReference>
<keyword evidence="6" id="KW-0614">Plasmid</keyword>
<dbReference type="KEGG" id="dpd:Deipe_4057"/>
<dbReference type="AlphaFoldDB" id="L0A7L8"/>
<protein>
    <submittedName>
        <fullName evidence="6">Transcriptional regulator</fullName>
    </submittedName>
</protein>
<dbReference type="Gene3D" id="3.30.450.40">
    <property type="match status" value="1"/>
</dbReference>
<evidence type="ECO:0000259" key="5">
    <source>
        <dbReference type="PROSITE" id="PS51078"/>
    </source>
</evidence>
<dbReference type="PANTHER" id="PTHR30136:SF24">
    <property type="entry name" value="HTH-TYPE TRANSCRIPTIONAL REPRESSOR ALLR"/>
    <property type="match status" value="1"/>
</dbReference>
<keyword evidence="2" id="KW-0238">DNA-binding</keyword>
<keyword evidence="1" id="KW-0805">Transcription regulation</keyword>
<dbReference type="GO" id="GO:0045892">
    <property type="term" value="P:negative regulation of DNA-templated transcription"/>
    <property type="evidence" value="ECO:0007669"/>
    <property type="project" value="TreeGrafter"/>
</dbReference>
<dbReference type="OrthoDB" id="9791752at2"/>
<feature type="domain" description="HTH iclR-type" evidence="4">
    <location>
        <begin position="14"/>
        <end position="81"/>
    </location>
</feature>
<evidence type="ECO:0000313" key="7">
    <source>
        <dbReference type="Proteomes" id="UP000010467"/>
    </source>
</evidence>
<dbReference type="InterPro" id="IPR036390">
    <property type="entry name" value="WH_DNA-bd_sf"/>
</dbReference>